<dbReference type="Gene3D" id="1.10.287.470">
    <property type="entry name" value="Helix hairpin bin"/>
    <property type="match status" value="1"/>
</dbReference>
<dbReference type="RefSeq" id="WP_085103777.1">
    <property type="nucleotide sequence ID" value="NZ_FWZU01000005.1"/>
</dbReference>
<keyword evidence="3" id="KW-0175">Coiled coil</keyword>
<evidence type="ECO:0000256" key="4">
    <source>
        <dbReference type="SAM" id="Phobius"/>
    </source>
</evidence>
<evidence type="ECO:0000256" key="3">
    <source>
        <dbReference type="SAM" id="Coils"/>
    </source>
</evidence>
<keyword evidence="4" id="KW-0812">Transmembrane</keyword>
<dbReference type="FunFam" id="2.40.420.20:FF:000001">
    <property type="entry name" value="Efflux RND transporter periplasmic adaptor subunit"/>
    <property type="match status" value="1"/>
</dbReference>
<keyword evidence="4" id="KW-0472">Membrane</keyword>
<dbReference type="InterPro" id="IPR058626">
    <property type="entry name" value="MdtA-like_b-barrel"/>
</dbReference>
<dbReference type="EMBL" id="FWZU01000005">
    <property type="protein sequence ID" value="SMF35336.1"/>
    <property type="molecule type" value="Genomic_DNA"/>
</dbReference>
<evidence type="ECO:0000313" key="9">
    <source>
        <dbReference type="EMBL" id="SMF35336.1"/>
    </source>
</evidence>
<dbReference type="AlphaFoldDB" id="A0A1X7EKC1"/>
<proteinExistence type="inferred from homology"/>
<comment type="similarity">
    <text evidence="2">Belongs to the membrane fusion protein (MFP) (TC 8.A.1) family.</text>
</comment>
<organism evidence="9 10">
    <name type="scientific">Desulfovibrio gilichinskyi</name>
    <dbReference type="NCBI Taxonomy" id="1519643"/>
    <lineage>
        <taxon>Bacteria</taxon>
        <taxon>Pseudomonadati</taxon>
        <taxon>Thermodesulfobacteriota</taxon>
        <taxon>Desulfovibrionia</taxon>
        <taxon>Desulfovibrionales</taxon>
        <taxon>Desulfovibrionaceae</taxon>
        <taxon>Desulfovibrio</taxon>
    </lineage>
</organism>
<dbReference type="SUPFAM" id="SSF111369">
    <property type="entry name" value="HlyD-like secretion proteins"/>
    <property type="match status" value="1"/>
</dbReference>
<dbReference type="PROSITE" id="PS51257">
    <property type="entry name" value="PROKAR_LIPOPROTEIN"/>
    <property type="match status" value="1"/>
</dbReference>
<feature type="coiled-coil region" evidence="3">
    <location>
        <begin position="111"/>
        <end position="138"/>
    </location>
</feature>
<comment type="subcellular location">
    <subcellularLocation>
        <location evidence="1">Cell envelope</location>
    </subcellularLocation>
</comment>
<feature type="domain" description="Multidrug resistance protein MdtA-like beta-barrel" evidence="7">
    <location>
        <begin position="217"/>
        <end position="303"/>
    </location>
</feature>
<dbReference type="STRING" id="1519643.SAMN06295933_3071"/>
<dbReference type="Proteomes" id="UP000192906">
    <property type="component" value="Unassembled WGS sequence"/>
</dbReference>
<gene>
    <name evidence="9" type="ORF">SAMN06295933_3071</name>
</gene>
<dbReference type="InterPro" id="IPR006143">
    <property type="entry name" value="RND_pump_MFP"/>
</dbReference>
<dbReference type="GO" id="GO:0022857">
    <property type="term" value="F:transmembrane transporter activity"/>
    <property type="evidence" value="ECO:0007669"/>
    <property type="project" value="InterPro"/>
</dbReference>
<dbReference type="GO" id="GO:0005886">
    <property type="term" value="C:plasma membrane"/>
    <property type="evidence" value="ECO:0007669"/>
    <property type="project" value="TreeGrafter"/>
</dbReference>
<evidence type="ECO:0000256" key="1">
    <source>
        <dbReference type="ARBA" id="ARBA00004196"/>
    </source>
</evidence>
<dbReference type="Gene3D" id="2.40.420.20">
    <property type="match status" value="1"/>
</dbReference>
<dbReference type="InterPro" id="IPR058624">
    <property type="entry name" value="MdtA-like_HH"/>
</dbReference>
<name>A0A1X7EKC1_9BACT</name>
<evidence type="ECO:0000259" key="6">
    <source>
        <dbReference type="Pfam" id="PF25917"/>
    </source>
</evidence>
<accession>A0A1X7EKC1</accession>
<dbReference type="NCBIfam" id="TIGR01730">
    <property type="entry name" value="RND_mfp"/>
    <property type="match status" value="1"/>
</dbReference>
<dbReference type="Pfam" id="PF25917">
    <property type="entry name" value="BSH_RND"/>
    <property type="match status" value="1"/>
</dbReference>
<sequence>MLKYNKIFLTIAAIAVVTSFVFIGSGCKNNDPAQATDQPHQRAVQVDVAEVTTTFIRKEIELPGRISARRIAQVRARVAGIVLSRDFKEGSHVEKGQPLFHIDPAQFNAALSLAKADLAKAEANMVDLAATADRYSKLIKTNSISQSEYDTAINSYRAAKASKDAAEAAVKTASLSLSYATVEAPISGRIGRAFITEGALVGEGEATHLATIQQLNPIYADINEPVSEYLKLKATMNKAVHDENATDVTVSVDNVDYVAKGKLLFSDVTVDQKSGQVSLRSEFPNDDGMLLPGMFVRIKIKLGDSQEVILVPQRAVMLGQGGTAQVYVVDSQNIVQPRAVKTGSMEGSLWQIIEGLKTGEKVVVNGTGKLKPGMTVSIKNVEKPNIASNNTDSKQQ</sequence>
<keyword evidence="10" id="KW-1185">Reference proteome</keyword>
<dbReference type="GO" id="GO:0046677">
    <property type="term" value="P:response to antibiotic"/>
    <property type="evidence" value="ECO:0007669"/>
    <property type="project" value="TreeGrafter"/>
</dbReference>
<dbReference type="Gene3D" id="2.40.50.100">
    <property type="match status" value="1"/>
</dbReference>
<dbReference type="InterPro" id="IPR058625">
    <property type="entry name" value="MdtA-like_BSH"/>
</dbReference>
<evidence type="ECO:0000313" key="10">
    <source>
        <dbReference type="Proteomes" id="UP000192906"/>
    </source>
</evidence>
<dbReference type="InterPro" id="IPR058627">
    <property type="entry name" value="MdtA-like_C"/>
</dbReference>
<evidence type="ECO:0000256" key="2">
    <source>
        <dbReference type="ARBA" id="ARBA00009477"/>
    </source>
</evidence>
<dbReference type="OrthoDB" id="9772050at2"/>
<dbReference type="Pfam" id="PF25967">
    <property type="entry name" value="RND-MFP_C"/>
    <property type="match status" value="1"/>
</dbReference>
<dbReference type="PANTHER" id="PTHR30158:SF3">
    <property type="entry name" value="MULTIDRUG EFFLUX PUMP SUBUNIT ACRA-RELATED"/>
    <property type="match status" value="1"/>
</dbReference>
<dbReference type="GO" id="GO:0030313">
    <property type="term" value="C:cell envelope"/>
    <property type="evidence" value="ECO:0007669"/>
    <property type="project" value="UniProtKB-SubCell"/>
</dbReference>
<evidence type="ECO:0000259" key="8">
    <source>
        <dbReference type="Pfam" id="PF25967"/>
    </source>
</evidence>
<dbReference type="Gene3D" id="2.40.30.170">
    <property type="match status" value="1"/>
</dbReference>
<evidence type="ECO:0000259" key="5">
    <source>
        <dbReference type="Pfam" id="PF25876"/>
    </source>
</evidence>
<evidence type="ECO:0000259" key="7">
    <source>
        <dbReference type="Pfam" id="PF25944"/>
    </source>
</evidence>
<protein>
    <submittedName>
        <fullName evidence="9">Membrane fusion protein, multidrug efflux system/membrane fusion protein, multidrug efflux system</fullName>
    </submittedName>
</protein>
<dbReference type="PANTHER" id="PTHR30158">
    <property type="entry name" value="ACRA/E-RELATED COMPONENT OF DRUG EFFLUX TRANSPORTER"/>
    <property type="match status" value="1"/>
</dbReference>
<keyword evidence="4" id="KW-1133">Transmembrane helix</keyword>
<feature type="domain" description="Multidrug resistance protein MdtA-like C-terminal permuted SH3" evidence="8">
    <location>
        <begin position="308"/>
        <end position="368"/>
    </location>
</feature>
<feature type="domain" description="Multidrug resistance protein MdtA-like alpha-helical hairpin" evidence="5">
    <location>
        <begin position="112"/>
        <end position="180"/>
    </location>
</feature>
<feature type="domain" description="Multidrug resistance protein MdtA-like barrel-sandwich hybrid" evidence="6">
    <location>
        <begin position="70"/>
        <end position="213"/>
    </location>
</feature>
<reference evidence="10" key="1">
    <citation type="submission" date="2017-04" db="EMBL/GenBank/DDBJ databases">
        <authorList>
            <person name="Varghese N."/>
            <person name="Submissions S."/>
        </authorList>
    </citation>
    <scope>NUCLEOTIDE SEQUENCE [LARGE SCALE GENOMIC DNA]</scope>
    <source>
        <strain evidence="10">K3S</strain>
    </source>
</reference>
<dbReference type="Pfam" id="PF25876">
    <property type="entry name" value="HH_MFP_RND"/>
    <property type="match status" value="1"/>
</dbReference>
<dbReference type="Pfam" id="PF25944">
    <property type="entry name" value="Beta-barrel_RND"/>
    <property type="match status" value="1"/>
</dbReference>
<feature type="transmembrane region" description="Helical" evidence="4">
    <location>
        <begin position="7"/>
        <end position="26"/>
    </location>
</feature>